<keyword evidence="1" id="KW-0732">Signal</keyword>
<accession>A0ABU3S574</accession>
<dbReference type="SUPFAM" id="SSF50969">
    <property type="entry name" value="YVTN repeat-like/Quinoprotein amine dehydrogenase"/>
    <property type="match status" value="1"/>
</dbReference>
<evidence type="ECO:0000313" key="2">
    <source>
        <dbReference type="EMBL" id="MDU0339922.1"/>
    </source>
</evidence>
<dbReference type="InterPro" id="IPR011044">
    <property type="entry name" value="Quino_amine_DH_bsu"/>
</dbReference>
<dbReference type="RefSeq" id="WP_316017804.1">
    <property type="nucleotide sequence ID" value="NZ_JAWDID010000009.1"/>
</dbReference>
<gene>
    <name evidence="2" type="ORF">RKE40_08520</name>
</gene>
<keyword evidence="3" id="KW-1185">Reference proteome</keyword>
<organism evidence="2 3">
    <name type="scientific">Bosea rubneri</name>
    <dbReference type="NCBI Taxonomy" id="3075434"/>
    <lineage>
        <taxon>Bacteria</taxon>
        <taxon>Pseudomonadati</taxon>
        <taxon>Pseudomonadota</taxon>
        <taxon>Alphaproteobacteria</taxon>
        <taxon>Hyphomicrobiales</taxon>
        <taxon>Boseaceae</taxon>
        <taxon>Bosea</taxon>
    </lineage>
</organism>
<feature type="signal peptide" evidence="1">
    <location>
        <begin position="1"/>
        <end position="22"/>
    </location>
</feature>
<name>A0ABU3S574_9HYPH</name>
<sequence length="432" mass="45973">MHPHLLSSLALSVGLASLPALAHDHAVLRGRLVFADHEKPVVRVLDLDTGEVTHSFDVPKANPGFAGIEGGRFVAIKTGDDAGTIRFLDTGLTIESHGDHNDIEKGPVKLTDLVLTGQKPAHVISGHGQLALFYDGIRPWDGPSTAKAVLVAIDDLAKDKPALTEWPSPGPQHGIVVPLGARRWLTSVPNPAYVRGDDRKASSRPDGFEIQQQDKRGWRRLASFNDRAKADASCKLYHGHAAAGGRHVFGCAEGEGGGMLILSQSKSGFSARKLAYPDERRISAIKARASAKFMVANYGKEAPYDALLRVDPAAQSLSTNDVLPVPGGQPACQFELSGNGKRLANLTSDGKLRIYEIAPAWKELASFEAVPAFDCQYGARTPTPSLAVIGGNAFVSDPLNGRIREYSLDSLKQGLDLPVEGKPANLAGSDAG</sequence>
<evidence type="ECO:0000256" key="1">
    <source>
        <dbReference type="SAM" id="SignalP"/>
    </source>
</evidence>
<reference evidence="2 3" key="1">
    <citation type="submission" date="2023-09" db="EMBL/GenBank/DDBJ databases">
        <title>Whole genome shotgun sequencing (WGS) of Bosea sp. ZW T0_25, isolated from stored onions (Allium cepa).</title>
        <authorList>
            <person name="Stoll D.A."/>
            <person name="Huch M."/>
        </authorList>
    </citation>
    <scope>NUCLEOTIDE SEQUENCE [LARGE SCALE GENOMIC DNA]</scope>
    <source>
        <strain evidence="2 3">ZW T0_25</strain>
    </source>
</reference>
<comment type="caution">
    <text evidence="2">The sequence shown here is derived from an EMBL/GenBank/DDBJ whole genome shotgun (WGS) entry which is preliminary data.</text>
</comment>
<protein>
    <submittedName>
        <fullName evidence="2">Uncharacterized protein</fullName>
    </submittedName>
</protein>
<proteinExistence type="predicted"/>
<dbReference type="Proteomes" id="UP001254257">
    <property type="component" value="Unassembled WGS sequence"/>
</dbReference>
<dbReference type="EMBL" id="JAWDID010000009">
    <property type="protein sequence ID" value="MDU0339922.1"/>
    <property type="molecule type" value="Genomic_DNA"/>
</dbReference>
<evidence type="ECO:0000313" key="3">
    <source>
        <dbReference type="Proteomes" id="UP001254257"/>
    </source>
</evidence>
<feature type="chain" id="PRO_5047494653" evidence="1">
    <location>
        <begin position="23"/>
        <end position="432"/>
    </location>
</feature>